<dbReference type="InterPro" id="IPR013786">
    <property type="entry name" value="AcylCoA_DH/ox_N"/>
</dbReference>
<name>A0A381NN15_9ZZZZ</name>
<feature type="domain" description="Acetyl-CoA dehydrogenase-like C-terminal" evidence="9">
    <location>
        <begin position="475"/>
        <end position="593"/>
    </location>
</feature>
<evidence type="ECO:0000256" key="4">
    <source>
        <dbReference type="ARBA" id="ARBA00022827"/>
    </source>
</evidence>
<sequence>MSSTEYQVDRRELQFVVNETLKAGKLCELPDFAEFDEEMFTMIINEASTFSEQVLGPLNENGDRQGCRIENGSVVTPDGFANAWKQLGEGGWLSMNMPPEYGGQGLPEVISMIAKETQLAANQGFTIGASLTSGSANLIYTFGSEEQKITFCEKMFGGKWSGSMCLTEPQAGSAVGDAATSATKQEAGHYLIKGTKQFITNGDHDMAENIIHLLLARTTDAPEGTKGISLFIVPKIRMDGTPNDVKVISIEHKMGINGSPTCLLSFGDNASCHGYLLKAENIGMAQMFQLMNEARLLVGLQGLAGAGAAVQNAWAYAKERTQGPSAIHPGEKAAIIEFPDVRRMLMQMKAVTEGLRALIYTTAWYTDMAHHGPEESREKYQDLLDLHIPVCKAFGTDQGFDVARIGIQVLGGVGFTQDFPLEQNARDQKISSIYEGTNGIQALDLVSRKFSAKKGQLLKVLEKELSWFDNHAPEDELAGWVAEWESYRTLMQESIAGLKKIGEEQGKDGYVLYAVNMLDLMGDVLCCFYLLKQADSAQQKWKALLAEATSQAELLEENEEAQFYWNKLRTTEFYVWSVLPRALSNAKTIKNANLAPLNACL</sequence>
<comment type="cofactor">
    <cofactor evidence="1">
        <name>FAD</name>
        <dbReference type="ChEBI" id="CHEBI:57692"/>
    </cofactor>
</comment>
<dbReference type="InterPro" id="IPR052166">
    <property type="entry name" value="Diverse_Acyl-CoA_DH"/>
</dbReference>
<dbReference type="InterPro" id="IPR006091">
    <property type="entry name" value="Acyl-CoA_Oxase/DH_mid-dom"/>
</dbReference>
<dbReference type="PANTHER" id="PTHR42803:SF1">
    <property type="entry name" value="BROAD-SPECIFICITY LINEAR ACYL-COA DEHYDROGENASE FADE5"/>
    <property type="match status" value="1"/>
</dbReference>
<dbReference type="AlphaFoldDB" id="A0A381NN15"/>
<dbReference type="Pfam" id="PF00441">
    <property type="entry name" value="Acyl-CoA_dh_1"/>
    <property type="match status" value="1"/>
</dbReference>
<evidence type="ECO:0000256" key="1">
    <source>
        <dbReference type="ARBA" id="ARBA00001974"/>
    </source>
</evidence>
<proteinExistence type="inferred from homology"/>
<comment type="similarity">
    <text evidence="2">Belongs to the acyl-CoA dehydrogenase family.</text>
</comment>
<evidence type="ECO:0000313" key="10">
    <source>
        <dbReference type="EMBL" id="SUZ55208.1"/>
    </source>
</evidence>
<evidence type="ECO:0000259" key="7">
    <source>
        <dbReference type="Pfam" id="PF02770"/>
    </source>
</evidence>
<keyword evidence="3" id="KW-0285">Flavoprotein</keyword>
<evidence type="ECO:0000256" key="5">
    <source>
        <dbReference type="ARBA" id="ARBA00023002"/>
    </source>
</evidence>
<dbReference type="PANTHER" id="PTHR42803">
    <property type="entry name" value="ACYL-COA DEHYDROGENASE"/>
    <property type="match status" value="1"/>
</dbReference>
<dbReference type="SUPFAM" id="SSF47203">
    <property type="entry name" value="Acyl-CoA dehydrogenase C-terminal domain-like"/>
    <property type="match status" value="1"/>
</dbReference>
<dbReference type="InterPro" id="IPR025878">
    <property type="entry name" value="Acyl-CoA_dh-like_C_dom"/>
</dbReference>
<evidence type="ECO:0000259" key="9">
    <source>
        <dbReference type="Pfam" id="PF12806"/>
    </source>
</evidence>
<dbReference type="InterPro" id="IPR037069">
    <property type="entry name" value="AcylCoA_DH/ox_N_sf"/>
</dbReference>
<organism evidence="10">
    <name type="scientific">marine metagenome</name>
    <dbReference type="NCBI Taxonomy" id="408172"/>
    <lineage>
        <taxon>unclassified sequences</taxon>
        <taxon>metagenomes</taxon>
        <taxon>ecological metagenomes</taxon>
    </lineage>
</organism>
<dbReference type="Pfam" id="PF12806">
    <property type="entry name" value="Acyl-CoA_dh_C"/>
    <property type="match status" value="1"/>
</dbReference>
<dbReference type="Gene3D" id="1.20.140.10">
    <property type="entry name" value="Butyryl-CoA Dehydrogenase, subunit A, domain 3"/>
    <property type="match status" value="1"/>
</dbReference>
<evidence type="ECO:0008006" key="11">
    <source>
        <dbReference type="Google" id="ProtNLM"/>
    </source>
</evidence>
<dbReference type="Gene3D" id="1.10.540.10">
    <property type="entry name" value="Acyl-CoA dehydrogenase/oxidase, N-terminal domain"/>
    <property type="match status" value="1"/>
</dbReference>
<dbReference type="InterPro" id="IPR046373">
    <property type="entry name" value="Acyl-CoA_Oxase/DH_mid-dom_sf"/>
</dbReference>
<gene>
    <name evidence="10" type="ORF">METZ01_LOCUS8062</name>
</gene>
<evidence type="ECO:0000256" key="2">
    <source>
        <dbReference type="ARBA" id="ARBA00009347"/>
    </source>
</evidence>
<dbReference type="Pfam" id="PF02771">
    <property type="entry name" value="Acyl-CoA_dh_N"/>
    <property type="match status" value="1"/>
</dbReference>
<keyword evidence="5" id="KW-0560">Oxidoreductase</keyword>
<dbReference type="Pfam" id="PF02770">
    <property type="entry name" value="Acyl-CoA_dh_M"/>
    <property type="match status" value="1"/>
</dbReference>
<dbReference type="InterPro" id="IPR009100">
    <property type="entry name" value="AcylCoA_DH/oxidase_NM_dom_sf"/>
</dbReference>
<dbReference type="SUPFAM" id="SSF56645">
    <property type="entry name" value="Acyl-CoA dehydrogenase NM domain-like"/>
    <property type="match status" value="1"/>
</dbReference>
<dbReference type="Gene3D" id="2.40.110.10">
    <property type="entry name" value="Butyryl-CoA Dehydrogenase, subunit A, domain 2"/>
    <property type="match status" value="1"/>
</dbReference>
<dbReference type="InterPro" id="IPR009075">
    <property type="entry name" value="AcylCo_DH/oxidase_C"/>
</dbReference>
<evidence type="ECO:0000259" key="8">
    <source>
        <dbReference type="Pfam" id="PF02771"/>
    </source>
</evidence>
<reference evidence="10" key="1">
    <citation type="submission" date="2018-05" db="EMBL/GenBank/DDBJ databases">
        <authorList>
            <person name="Lanie J.A."/>
            <person name="Ng W.-L."/>
            <person name="Kazmierczak K.M."/>
            <person name="Andrzejewski T.M."/>
            <person name="Davidsen T.M."/>
            <person name="Wayne K.J."/>
            <person name="Tettelin H."/>
            <person name="Glass J.I."/>
            <person name="Rusch D."/>
            <person name="Podicherti R."/>
            <person name="Tsui H.-C.T."/>
            <person name="Winkler M.E."/>
        </authorList>
    </citation>
    <scope>NUCLEOTIDE SEQUENCE</scope>
</reference>
<accession>A0A381NN15</accession>
<dbReference type="GO" id="GO:0016627">
    <property type="term" value="F:oxidoreductase activity, acting on the CH-CH group of donors"/>
    <property type="evidence" value="ECO:0007669"/>
    <property type="project" value="InterPro"/>
</dbReference>
<dbReference type="GO" id="GO:0050660">
    <property type="term" value="F:flavin adenine dinucleotide binding"/>
    <property type="evidence" value="ECO:0007669"/>
    <property type="project" value="InterPro"/>
</dbReference>
<feature type="domain" description="Acyl-CoA dehydrogenase/oxidase N-terminal" evidence="8">
    <location>
        <begin position="42"/>
        <end position="158"/>
    </location>
</feature>
<dbReference type="EMBL" id="UINC01000433">
    <property type="protein sequence ID" value="SUZ55208.1"/>
    <property type="molecule type" value="Genomic_DNA"/>
</dbReference>
<evidence type="ECO:0000259" key="6">
    <source>
        <dbReference type="Pfam" id="PF00441"/>
    </source>
</evidence>
<evidence type="ECO:0000256" key="3">
    <source>
        <dbReference type="ARBA" id="ARBA00022630"/>
    </source>
</evidence>
<feature type="domain" description="Acyl-CoA dehydrogenase/oxidase C-terminal" evidence="6">
    <location>
        <begin position="283"/>
        <end position="445"/>
    </location>
</feature>
<protein>
    <recommendedName>
        <fullName evidence="11">Acyl-CoA dehydrogenase</fullName>
    </recommendedName>
</protein>
<keyword evidence="4" id="KW-0274">FAD</keyword>
<dbReference type="InterPro" id="IPR036250">
    <property type="entry name" value="AcylCo_DH-like_C"/>
</dbReference>
<feature type="domain" description="Acyl-CoA oxidase/dehydrogenase middle" evidence="7">
    <location>
        <begin position="163"/>
        <end position="267"/>
    </location>
</feature>